<feature type="transmembrane region" description="Helical" evidence="9">
    <location>
        <begin position="446"/>
        <end position="467"/>
    </location>
</feature>
<evidence type="ECO:0000256" key="8">
    <source>
        <dbReference type="SAM" id="MobiDB-lite"/>
    </source>
</evidence>
<evidence type="ECO:0000256" key="3">
    <source>
        <dbReference type="ARBA" id="ARBA00022676"/>
    </source>
</evidence>
<dbReference type="NCBIfam" id="TIGR00374">
    <property type="entry name" value="flippase-like domain"/>
    <property type="match status" value="1"/>
</dbReference>
<dbReference type="AlphaFoldDB" id="A0A840ID60"/>
<dbReference type="InterPro" id="IPR022791">
    <property type="entry name" value="L-PG_synthase/AglD"/>
</dbReference>
<dbReference type="CDD" id="cd03801">
    <property type="entry name" value="GT4_PimA-like"/>
    <property type="match status" value="1"/>
</dbReference>
<feature type="region of interest" description="Disordered" evidence="8">
    <location>
        <begin position="778"/>
        <end position="797"/>
    </location>
</feature>
<evidence type="ECO:0000256" key="9">
    <source>
        <dbReference type="SAM" id="Phobius"/>
    </source>
</evidence>
<dbReference type="GO" id="GO:0043750">
    <property type="term" value="F:phosphatidylinositol alpha-mannosyltransferase activity"/>
    <property type="evidence" value="ECO:0007669"/>
    <property type="project" value="UniProtKB-EC"/>
</dbReference>
<feature type="transmembrane region" description="Helical" evidence="9">
    <location>
        <begin position="559"/>
        <end position="583"/>
    </location>
</feature>
<feature type="transmembrane region" description="Helical" evidence="9">
    <location>
        <begin position="734"/>
        <end position="757"/>
    </location>
</feature>
<evidence type="ECO:0000259" key="10">
    <source>
        <dbReference type="Pfam" id="PF13439"/>
    </source>
</evidence>
<keyword evidence="5 9" id="KW-0812">Transmembrane</keyword>
<evidence type="ECO:0000256" key="1">
    <source>
        <dbReference type="ARBA" id="ARBA00004651"/>
    </source>
</evidence>
<dbReference type="EMBL" id="JACHNU010000002">
    <property type="protein sequence ID" value="MBB4662692.1"/>
    <property type="molecule type" value="Genomic_DNA"/>
</dbReference>
<name>A0A840ID60_9ACTN</name>
<dbReference type="RefSeq" id="WP_183342062.1">
    <property type="nucleotide sequence ID" value="NZ_JACHNU010000002.1"/>
</dbReference>
<feature type="transmembrane region" description="Helical" evidence="9">
    <location>
        <begin position="479"/>
        <end position="500"/>
    </location>
</feature>
<gene>
    <name evidence="11" type="ORF">BDZ31_002278</name>
</gene>
<evidence type="ECO:0000256" key="6">
    <source>
        <dbReference type="ARBA" id="ARBA00022989"/>
    </source>
</evidence>
<dbReference type="Gene3D" id="3.40.50.2000">
    <property type="entry name" value="Glycogen Phosphorylase B"/>
    <property type="match status" value="2"/>
</dbReference>
<evidence type="ECO:0000313" key="11">
    <source>
        <dbReference type="EMBL" id="MBB4662692.1"/>
    </source>
</evidence>
<dbReference type="EC" id="2.4.1.345" evidence="11"/>
<dbReference type="Pfam" id="PF13439">
    <property type="entry name" value="Glyco_transf_4"/>
    <property type="match status" value="1"/>
</dbReference>
<dbReference type="InterPro" id="IPR050194">
    <property type="entry name" value="Glycosyltransferase_grp1"/>
</dbReference>
<feature type="domain" description="Glycosyltransferase subfamily 4-like N-terminal" evidence="10">
    <location>
        <begin position="14"/>
        <end position="186"/>
    </location>
</feature>
<evidence type="ECO:0000256" key="7">
    <source>
        <dbReference type="ARBA" id="ARBA00023136"/>
    </source>
</evidence>
<dbReference type="InterPro" id="IPR028098">
    <property type="entry name" value="Glyco_trans_4-like_N"/>
</dbReference>
<keyword evidence="6 9" id="KW-1133">Transmembrane helix</keyword>
<keyword evidence="3 11" id="KW-0328">Glycosyltransferase</keyword>
<dbReference type="PANTHER" id="PTHR45947">
    <property type="entry name" value="SULFOQUINOVOSYL TRANSFERASE SQD2"/>
    <property type="match status" value="1"/>
</dbReference>
<keyword evidence="12" id="KW-1185">Reference proteome</keyword>
<keyword evidence="7 9" id="KW-0472">Membrane</keyword>
<dbReference type="PANTHER" id="PTHR45947:SF3">
    <property type="entry name" value="SULFOQUINOVOSYL TRANSFERASE SQD2"/>
    <property type="match status" value="1"/>
</dbReference>
<organism evidence="11 12">
    <name type="scientific">Conexibacter arvalis</name>
    <dbReference type="NCBI Taxonomy" id="912552"/>
    <lineage>
        <taxon>Bacteria</taxon>
        <taxon>Bacillati</taxon>
        <taxon>Actinomycetota</taxon>
        <taxon>Thermoleophilia</taxon>
        <taxon>Solirubrobacterales</taxon>
        <taxon>Conexibacteraceae</taxon>
        <taxon>Conexibacter</taxon>
    </lineage>
</organism>
<keyword evidence="2" id="KW-1003">Cell membrane</keyword>
<evidence type="ECO:0000256" key="2">
    <source>
        <dbReference type="ARBA" id="ARBA00022475"/>
    </source>
</evidence>
<comment type="subcellular location">
    <subcellularLocation>
        <location evidence="1">Cell membrane</location>
        <topology evidence="1">Multi-pass membrane protein</topology>
    </subcellularLocation>
</comment>
<proteinExistence type="predicted"/>
<feature type="transmembrane region" description="Helical" evidence="9">
    <location>
        <begin position="595"/>
        <end position="617"/>
    </location>
</feature>
<dbReference type="SUPFAM" id="SSF53756">
    <property type="entry name" value="UDP-Glycosyltransferase/glycogen phosphorylase"/>
    <property type="match status" value="1"/>
</dbReference>
<feature type="transmembrane region" description="Helical" evidence="9">
    <location>
        <begin position="686"/>
        <end position="704"/>
    </location>
</feature>
<comment type="caution">
    <text evidence="11">The sequence shown here is derived from an EMBL/GenBank/DDBJ whole genome shotgun (WGS) entry which is preliminary data.</text>
</comment>
<dbReference type="Proteomes" id="UP000585272">
    <property type="component" value="Unassembled WGS sequence"/>
</dbReference>
<evidence type="ECO:0000256" key="4">
    <source>
        <dbReference type="ARBA" id="ARBA00022679"/>
    </source>
</evidence>
<evidence type="ECO:0000313" key="12">
    <source>
        <dbReference type="Proteomes" id="UP000585272"/>
    </source>
</evidence>
<dbReference type="Pfam" id="PF03706">
    <property type="entry name" value="LPG_synthase_TM"/>
    <property type="match status" value="1"/>
</dbReference>
<dbReference type="Pfam" id="PF13692">
    <property type="entry name" value="Glyco_trans_1_4"/>
    <property type="match status" value="1"/>
</dbReference>
<dbReference type="GO" id="GO:0005886">
    <property type="term" value="C:plasma membrane"/>
    <property type="evidence" value="ECO:0007669"/>
    <property type="project" value="UniProtKB-SubCell"/>
</dbReference>
<dbReference type="GO" id="GO:1901137">
    <property type="term" value="P:carbohydrate derivative biosynthetic process"/>
    <property type="evidence" value="ECO:0007669"/>
    <property type="project" value="UniProtKB-ARBA"/>
</dbReference>
<feature type="transmembrane region" description="Helical" evidence="9">
    <location>
        <begin position="711"/>
        <end position="728"/>
    </location>
</feature>
<feature type="transmembrane region" description="Helical" evidence="9">
    <location>
        <begin position="656"/>
        <end position="680"/>
    </location>
</feature>
<accession>A0A840ID60</accession>
<reference evidence="11 12" key="1">
    <citation type="submission" date="2020-08" db="EMBL/GenBank/DDBJ databases">
        <title>Genomic Encyclopedia of Archaeal and Bacterial Type Strains, Phase II (KMG-II): from individual species to whole genera.</title>
        <authorList>
            <person name="Goeker M."/>
        </authorList>
    </citation>
    <scope>NUCLEOTIDE SEQUENCE [LARGE SCALE GENOMIC DNA]</scope>
    <source>
        <strain evidence="11 12">DSM 23288</strain>
    </source>
</reference>
<sequence>MRVALVSPYSWTYPGGVTRHIEALAETFLSEGHDVRVLAPFDPDDRRARILHRGAAPQQRQVPEYLIPLGGTIGFNANGAVSNLMATPGGLLKMRQELRAGDFDVVHLHEPVAPRLCWDACVSTNAPLVGTFHAYSTNRFSNNVANALGARRMLNHLHVRIAVSEAAAWTARRFFGGRYRIIPNGVAIPESAALPGEPALQAAAALGVPDLGAPKGTGGSLRIAFVGQAVERKGLPVLLRAFEALREHIPVELTIVGANREEVAPLLLDDRGITVLGRVDDDEKRRVLERADVLCAPSLGGESFGMVLTEAFAAGTPVVASDIAGYGDVVRDGVDGVLVPRGDATALAETLRDLWHEPQRLAAMGVAAAAHAQRYAWPRVASEVIGAYEDAIATPAPRTVTERIGVRVGLLPADMQPKVPAQRLPSLEPPPPAGTRRPAVALLRRAVMALLVLAIVAGSVLAIRRIGVDRVITALVDSSPAWVLVGLGIMCTSMAARAVAWRSILTAALPDSRVRLRDSMQGTFIGVLMSATLPARLGEPSRALIVARRTGRPREHFPIVLGTIVSQTLLNILALVLLGIVTLSSVRIFRGHQDALLVATIAPLVLLAVVLIAPPLLSAGKHSRFARLRELTGQARRALGRVRDGLAVFRQPRLGAVALVAQLGAWVLQWISCYVLLVAFGLDDQAGIGAAAAVLFAVNVTAVLPATPSNLGIFQAACVVVLSSGYGVSHADALGYGIVLQAVEVATAVLMGMPALLKEGLSWKDVRLRTMQTSPVTLRAHPRERRGGAGQRSAAEA</sequence>
<keyword evidence="4 11" id="KW-0808">Transferase</keyword>
<evidence type="ECO:0000256" key="5">
    <source>
        <dbReference type="ARBA" id="ARBA00022692"/>
    </source>
</evidence>
<protein>
    <submittedName>
        <fullName evidence="11">Phosphatidylinositol alpha-mannosyltransferase</fullName>
        <ecNumber evidence="11">2.4.1.345</ecNumber>
    </submittedName>
</protein>